<reference evidence="8 9" key="1">
    <citation type="submission" date="2019-02" db="EMBL/GenBank/DDBJ databases">
        <title>Genome of a new Bacteroidetes strain.</title>
        <authorList>
            <person name="Pitt A."/>
        </authorList>
    </citation>
    <scope>NUCLEOTIDE SEQUENCE [LARGE SCALE GENOMIC DNA]</scope>
    <source>
        <strain evidence="8 9">103A-SOEBACH</strain>
    </source>
</reference>
<dbReference type="PROSITE" id="PS51257">
    <property type="entry name" value="PROKAR_LIPOPROTEIN"/>
    <property type="match status" value="1"/>
</dbReference>
<name>A0A4V2IW15_9BACT</name>
<dbReference type="InterPro" id="IPR001179">
    <property type="entry name" value="PPIase_FKBP_dom"/>
</dbReference>
<evidence type="ECO:0000313" key="8">
    <source>
        <dbReference type="EMBL" id="TBH74415.1"/>
    </source>
</evidence>
<accession>A0A4V2IW15</accession>
<comment type="caution">
    <text evidence="8">The sequence shown here is derived from an EMBL/GenBank/DDBJ whole genome shotgun (WGS) entry which is preliminary data.</text>
</comment>
<comment type="catalytic activity">
    <reaction evidence="1 5 6">
        <text>[protein]-peptidylproline (omega=180) = [protein]-peptidylproline (omega=0)</text>
        <dbReference type="Rhea" id="RHEA:16237"/>
        <dbReference type="Rhea" id="RHEA-COMP:10747"/>
        <dbReference type="Rhea" id="RHEA-COMP:10748"/>
        <dbReference type="ChEBI" id="CHEBI:83833"/>
        <dbReference type="ChEBI" id="CHEBI:83834"/>
        <dbReference type="EC" id="5.2.1.8"/>
    </reaction>
</comment>
<feature type="domain" description="PPIase FKBP-type" evidence="7">
    <location>
        <begin position="194"/>
        <end position="281"/>
    </location>
</feature>
<dbReference type="InterPro" id="IPR046357">
    <property type="entry name" value="PPIase_dom_sf"/>
</dbReference>
<dbReference type="OrthoDB" id="979394at2"/>
<dbReference type="PANTHER" id="PTHR43811:SF19">
    <property type="entry name" value="39 KDA FK506-BINDING NUCLEAR PROTEIN"/>
    <property type="match status" value="1"/>
</dbReference>
<protein>
    <recommendedName>
        <fullName evidence="6">Peptidyl-prolyl cis-trans isomerase</fullName>
        <ecNumber evidence="6">5.2.1.8</ecNumber>
    </recommendedName>
</protein>
<proteinExistence type="inferred from homology"/>
<comment type="similarity">
    <text evidence="2 6">Belongs to the FKBP-type PPIase family.</text>
</comment>
<dbReference type="Gene3D" id="3.10.50.40">
    <property type="match status" value="2"/>
</dbReference>
<evidence type="ECO:0000259" key="7">
    <source>
        <dbReference type="PROSITE" id="PS50059"/>
    </source>
</evidence>
<evidence type="ECO:0000256" key="5">
    <source>
        <dbReference type="PROSITE-ProRule" id="PRU00277"/>
    </source>
</evidence>
<evidence type="ECO:0000313" key="9">
    <source>
        <dbReference type="Proteomes" id="UP000293583"/>
    </source>
</evidence>
<dbReference type="EMBL" id="SEWY01000002">
    <property type="protein sequence ID" value="TBH74415.1"/>
    <property type="molecule type" value="Genomic_DNA"/>
</dbReference>
<organism evidence="8 9">
    <name type="scientific">Aquirufa antheringensis</name>
    <dbReference type="NCBI Taxonomy" id="2516559"/>
    <lineage>
        <taxon>Bacteria</taxon>
        <taxon>Pseudomonadati</taxon>
        <taxon>Bacteroidota</taxon>
        <taxon>Cytophagia</taxon>
        <taxon>Cytophagales</taxon>
        <taxon>Flectobacillaceae</taxon>
        <taxon>Aquirufa</taxon>
    </lineage>
</organism>
<dbReference type="PANTHER" id="PTHR43811">
    <property type="entry name" value="FKBP-TYPE PEPTIDYL-PROLYL CIS-TRANS ISOMERASE FKPA"/>
    <property type="match status" value="1"/>
</dbReference>
<evidence type="ECO:0000256" key="6">
    <source>
        <dbReference type="RuleBase" id="RU003915"/>
    </source>
</evidence>
<dbReference type="Proteomes" id="UP000293583">
    <property type="component" value="Unassembled WGS sequence"/>
</dbReference>
<keyword evidence="9" id="KW-1185">Reference proteome</keyword>
<gene>
    <name evidence="8" type="ORF">EWU20_04535</name>
</gene>
<evidence type="ECO:0000256" key="2">
    <source>
        <dbReference type="ARBA" id="ARBA00006577"/>
    </source>
</evidence>
<keyword evidence="3 5" id="KW-0697">Rotamase</keyword>
<dbReference type="Pfam" id="PF00254">
    <property type="entry name" value="FKBP_C"/>
    <property type="match status" value="1"/>
</dbReference>
<sequence length="281" mass="30730">MKIFGFLFIAFFTFSCLSDIALEDDVKAKENETQILAYFAGQNQSPSSLSDGGYYFVTKSNPSGELATKGDSLYVHYEFSNLATGKVLDSTNRATNSPYFLRYGNGNPVFVSLFTALREGEQATLVIPGTAQSFPDLPAYTPMKVKIKSYVVRTQEDLIREFIARNGYTVTDTQADGLRYIRLQAGTGEIPAQGKVVKIKYTGRFLSSKAFDGNMARTDSLSVTIGGTQTVPGFQMGIEKMRLGEKSVIVFPSALGYGVNGNSSIPGYTPLSFEIYVAKIE</sequence>
<evidence type="ECO:0000256" key="1">
    <source>
        <dbReference type="ARBA" id="ARBA00000971"/>
    </source>
</evidence>
<keyword evidence="4 5" id="KW-0413">Isomerase</keyword>
<dbReference type="RefSeq" id="WP_130922880.1">
    <property type="nucleotide sequence ID" value="NZ_JAANOL010000002.1"/>
</dbReference>
<dbReference type="EC" id="5.2.1.8" evidence="6"/>
<evidence type="ECO:0000256" key="4">
    <source>
        <dbReference type="ARBA" id="ARBA00023235"/>
    </source>
</evidence>
<dbReference type="AlphaFoldDB" id="A0A4V2IW15"/>
<evidence type="ECO:0000256" key="3">
    <source>
        <dbReference type="ARBA" id="ARBA00023110"/>
    </source>
</evidence>
<dbReference type="SUPFAM" id="SSF54534">
    <property type="entry name" value="FKBP-like"/>
    <property type="match status" value="2"/>
</dbReference>
<dbReference type="GO" id="GO:0003755">
    <property type="term" value="F:peptidyl-prolyl cis-trans isomerase activity"/>
    <property type="evidence" value="ECO:0007669"/>
    <property type="project" value="UniProtKB-UniRule"/>
</dbReference>
<dbReference type="PROSITE" id="PS50059">
    <property type="entry name" value="FKBP_PPIASE"/>
    <property type="match status" value="1"/>
</dbReference>